<evidence type="ECO:0000256" key="2">
    <source>
        <dbReference type="ARBA" id="ARBA00005751"/>
    </source>
</evidence>
<dbReference type="FunFam" id="1.10.3370.10:FF:000001">
    <property type="entry name" value="Preprotein translocase subunit SecY"/>
    <property type="match status" value="1"/>
</dbReference>
<dbReference type="HAMAP" id="MF_01465">
    <property type="entry name" value="SecY"/>
    <property type="match status" value="1"/>
</dbReference>
<evidence type="ECO:0000256" key="11">
    <source>
        <dbReference type="ARBA" id="ARBA00055151"/>
    </source>
</evidence>
<dbReference type="InterPro" id="IPR002208">
    <property type="entry name" value="SecY/SEC61-alpha"/>
</dbReference>
<keyword evidence="5" id="KW-0653">Protein transport</keyword>
<dbReference type="InterPro" id="IPR023201">
    <property type="entry name" value="SecY_dom_sf"/>
</dbReference>
<feature type="transmembrane region" description="Helical" evidence="13">
    <location>
        <begin position="202"/>
        <end position="223"/>
    </location>
</feature>
<evidence type="ECO:0000256" key="7">
    <source>
        <dbReference type="ARBA" id="ARBA00023010"/>
    </source>
</evidence>
<evidence type="ECO:0000256" key="6">
    <source>
        <dbReference type="ARBA" id="ARBA00022989"/>
    </source>
</evidence>
<dbReference type="AlphaFoldDB" id="A0A0H4SPD0"/>
<feature type="transmembrane region" description="Helical" evidence="13">
    <location>
        <begin position="143"/>
        <end position="161"/>
    </location>
</feature>
<evidence type="ECO:0000256" key="8">
    <source>
        <dbReference type="ARBA" id="ARBA00023078"/>
    </source>
</evidence>
<dbReference type="PANTHER" id="PTHR10906">
    <property type="entry name" value="SECY/SEC61-ALPHA FAMILY MEMBER"/>
    <property type="match status" value="1"/>
</dbReference>
<keyword evidence="6 13" id="KW-1133">Transmembrane helix</keyword>
<dbReference type="InterPro" id="IPR030659">
    <property type="entry name" value="SecY_CS"/>
</dbReference>
<dbReference type="GeneID" id="25077827"/>
<evidence type="ECO:0000313" key="14">
    <source>
        <dbReference type="EMBL" id="AKP94693.1"/>
    </source>
</evidence>
<keyword evidence="3" id="KW-0813">Transport</keyword>
<feature type="transmembrane region" description="Helical" evidence="13">
    <location>
        <begin position="16"/>
        <end position="35"/>
    </location>
</feature>
<dbReference type="PIRSF" id="PIRSF004557">
    <property type="entry name" value="SecY"/>
    <property type="match status" value="1"/>
</dbReference>
<dbReference type="EMBL" id="KP899713">
    <property type="protein sequence ID" value="AKP94693.1"/>
    <property type="molecule type" value="Genomic_DNA"/>
</dbReference>
<comment type="subcellular location">
    <subcellularLocation>
        <location evidence="1">Membrane</location>
        <topology evidence="1">Multi-pass membrane protein</topology>
    </subcellularLocation>
</comment>
<feature type="transmembrane region" description="Helical" evidence="13">
    <location>
        <begin position="258"/>
        <end position="279"/>
    </location>
</feature>
<keyword evidence="9 13" id="KW-0472">Membrane</keyword>
<dbReference type="GO" id="GO:0015031">
    <property type="term" value="P:protein transport"/>
    <property type="evidence" value="ECO:0007669"/>
    <property type="project" value="UniProtKB-KW"/>
</dbReference>
<feature type="transmembrane region" description="Helical" evidence="13">
    <location>
        <begin position="173"/>
        <end position="190"/>
    </location>
</feature>
<reference evidence="14" key="1">
    <citation type="journal article" date="2015" name="PLoS ONE">
        <title>The Plastid Genome of the Cryptomonad Teleaulax amphioxeia.</title>
        <authorList>
            <person name="Kim J.I."/>
            <person name="Yoon H.S."/>
            <person name="Yi G."/>
            <person name="Kim H.S."/>
            <person name="Yih W."/>
            <person name="Shin W."/>
        </authorList>
    </citation>
    <scope>NUCLEOTIDE SEQUENCE</scope>
    <source>
        <strain evidence="14">HACCP-CR01</strain>
    </source>
</reference>
<gene>
    <name evidence="14" type="primary">secY</name>
    <name evidence="14" type="ORF">TampPt_p123</name>
</gene>
<dbReference type="SUPFAM" id="SSF103491">
    <property type="entry name" value="Preprotein translocase SecY subunit"/>
    <property type="match status" value="1"/>
</dbReference>
<evidence type="ECO:0000256" key="12">
    <source>
        <dbReference type="RuleBase" id="RU004349"/>
    </source>
</evidence>
<evidence type="ECO:0000256" key="4">
    <source>
        <dbReference type="ARBA" id="ARBA00022692"/>
    </source>
</evidence>
<dbReference type="InterPro" id="IPR026593">
    <property type="entry name" value="SecY"/>
</dbReference>
<proteinExistence type="inferred from homology"/>
<feature type="transmembrane region" description="Helical" evidence="13">
    <location>
        <begin position="357"/>
        <end position="375"/>
    </location>
</feature>
<evidence type="ECO:0000256" key="9">
    <source>
        <dbReference type="ARBA" id="ARBA00023136"/>
    </source>
</evidence>
<dbReference type="RefSeq" id="YP_009159275.1">
    <property type="nucleotide sequence ID" value="NC_027589.1"/>
</dbReference>
<protein>
    <recommendedName>
        <fullName evidence="10">Protein translocase subunit SecY</fullName>
    </recommendedName>
</protein>
<dbReference type="PRINTS" id="PR00303">
    <property type="entry name" value="SECYTRNLCASE"/>
</dbReference>
<dbReference type="NCBIfam" id="TIGR00967">
    <property type="entry name" value="3a0501s007"/>
    <property type="match status" value="1"/>
</dbReference>
<feature type="transmembrane region" description="Helical" evidence="13">
    <location>
        <begin position="299"/>
        <end position="321"/>
    </location>
</feature>
<comment type="similarity">
    <text evidence="2 12">Belongs to the SecY/SEC61-alpha family.</text>
</comment>
<evidence type="ECO:0000256" key="5">
    <source>
        <dbReference type="ARBA" id="ARBA00022927"/>
    </source>
</evidence>
<comment type="function">
    <text evidence="11">The central subunit of the protein translocation channel SecYE. Consists of two halves formed by TMs 1-5 and 6-10. These two domains form a lateral gate at the front which open onto the bilayer between TMs 2 and 7, and are clamped together by SecE at the back. The channel is closed by both a pore ring composed of hydrophobic SecY resides and a short helix (helix 2A) on the extracellular side of the membrane which forms a plug.</text>
</comment>
<keyword evidence="14" id="KW-0934">Plastid</keyword>
<keyword evidence="4 13" id="KW-0812">Transmembrane</keyword>
<keyword evidence="7" id="KW-0811">Translocation</keyword>
<evidence type="ECO:0000256" key="1">
    <source>
        <dbReference type="ARBA" id="ARBA00004141"/>
    </source>
</evidence>
<name>A0A0H4SPD0_9CRYP</name>
<geneLocation type="plastid" evidence="14"/>
<evidence type="ECO:0000256" key="10">
    <source>
        <dbReference type="ARBA" id="ARBA00039733"/>
    </source>
</evidence>
<sequence length="420" mass="46228">MEIVSRNIKKKGITQRIGLTLLLIILSRLGTFIPIPGVDHDAFYQSIATNPIVSFLNVFSGGGFASIGIFALGIVPYINASIVMQLATTSIPSLEKLQKEEGEAGRQKISQFTRYIALFWATIQGIGVSLWVRPYVFNWDTTFVIQMSLALATGSMMIMWFSEQITEKGVGNGPSMLIFINIIAGLPKLVQQKSAIASNNPTVMDLVVLASIFFLIIIGIIFVQEGTRRIPIVSARQLGKGQSQNKTSYLPLRLNQGGVMPIIFASAVLVLPAYLQQIISNEIIKNLLLQLSPAGNNKYIYTIFYFSLILFFSYFYSSLVINPSDISQNLKKMESSIPGVRPGKATVNYLQKTLNRLTFLGALFLAFIAIIPTLIESITSISTFKGLGATSLLILVGVAIDTAKQIQTYLISKNYENIMK</sequence>
<dbReference type="Pfam" id="PF00344">
    <property type="entry name" value="SecY"/>
    <property type="match status" value="1"/>
</dbReference>
<feature type="transmembrane region" description="Helical" evidence="13">
    <location>
        <begin position="115"/>
        <end position="137"/>
    </location>
</feature>
<evidence type="ECO:0000256" key="13">
    <source>
        <dbReference type="SAM" id="Phobius"/>
    </source>
</evidence>
<evidence type="ECO:0000256" key="3">
    <source>
        <dbReference type="ARBA" id="ARBA00022448"/>
    </source>
</evidence>
<organism evidence="14">
    <name type="scientific">Teleaulax amphioxeia</name>
    <dbReference type="NCBI Taxonomy" id="77931"/>
    <lineage>
        <taxon>Eukaryota</taxon>
        <taxon>Cryptophyceae</taxon>
        <taxon>Pyrenomonadales</taxon>
        <taxon>Geminigeraceae</taxon>
        <taxon>Teleaulax</taxon>
    </lineage>
</organism>
<dbReference type="PROSITE" id="PS00755">
    <property type="entry name" value="SECY_1"/>
    <property type="match status" value="1"/>
</dbReference>
<accession>A0A0H4SPD0</accession>
<dbReference type="GO" id="GO:0016020">
    <property type="term" value="C:membrane"/>
    <property type="evidence" value="ECO:0007669"/>
    <property type="project" value="UniProtKB-SubCell"/>
</dbReference>
<keyword evidence="8" id="KW-0793">Thylakoid</keyword>
<dbReference type="Gene3D" id="1.10.3370.10">
    <property type="entry name" value="SecY subunit domain"/>
    <property type="match status" value="1"/>
</dbReference>
<feature type="transmembrane region" description="Helical" evidence="13">
    <location>
        <begin position="55"/>
        <end position="78"/>
    </location>
</feature>
<feature type="transmembrane region" description="Helical" evidence="13">
    <location>
        <begin position="381"/>
        <end position="400"/>
    </location>
</feature>